<keyword evidence="2" id="KW-0732">Signal</keyword>
<evidence type="ECO:0000256" key="4">
    <source>
        <dbReference type="SAM" id="MobiDB-lite"/>
    </source>
</evidence>
<keyword evidence="9" id="KW-1185">Reference proteome</keyword>
<protein>
    <submittedName>
        <fullName evidence="8">Tripeptidyl aminopeptidase</fullName>
        <ecNumber evidence="8">3.4.14.-</ecNumber>
    </submittedName>
</protein>
<dbReference type="Gene3D" id="3.40.50.1820">
    <property type="entry name" value="alpha/beta hydrolase"/>
    <property type="match status" value="1"/>
</dbReference>
<dbReference type="InterPro" id="IPR013595">
    <property type="entry name" value="Pept_S33_TAP-like_C"/>
</dbReference>
<gene>
    <name evidence="8" type="primary">tap_1</name>
    <name evidence="8" type="ORF">B7C42_00117</name>
</gene>
<name>A0A231HDK0_9NOCA</name>
<keyword evidence="5" id="KW-0812">Transmembrane</keyword>
<organism evidence="8 9">
    <name type="scientific">Nocardia cerradoensis</name>
    <dbReference type="NCBI Taxonomy" id="85688"/>
    <lineage>
        <taxon>Bacteria</taxon>
        <taxon>Bacillati</taxon>
        <taxon>Actinomycetota</taxon>
        <taxon>Actinomycetes</taxon>
        <taxon>Mycobacteriales</taxon>
        <taxon>Nocardiaceae</taxon>
        <taxon>Nocardia</taxon>
    </lineage>
</organism>
<dbReference type="AlphaFoldDB" id="A0A231HDK0"/>
<sequence>MGGLEGRQRRHQPLTAGDNAGLPDIRKARSSFGPPAVIRRYTCLRQSTPAKSGAGANTTMAPRIRLCSWLFRSDRCSAPWLAVAPVRFGLDVLKGQVLMGVGERCVVTSSGCRRSRDLLRDVGGVVASVIVTALAVTVASASGMAGAEPADPQARFHRQLLEWRTCEDAALVAEGAVCTDVAVPLDYNDPEGPIITIAVSRIPASDTAHRRGVLLTNSGGPGTPGLDAFDLVGDVLRPDVLSHYDLIGFDPRGVARSGRHQRCGWPVATPIRSAGIGLPGFVTETALQARLAADCLVGGDVSWMRQLSTRNTARDMDVIRAALGEERISYYGVSYGTYLGAVYSQLFPGRSDRMVLDSAIDPQRYWLGLQQDWGPAVEVAFDDWAAWVAVRDRQYHLGDSAPEVRRRVEGLIDRAARSPIIVEGFGFDDHVLPNLLWTMLRDARLNEALAASVRAVADAAEGRAPEVPPQLHQQIEYYEHDEDSVMVQIWCADAPMPADPAWYWNAIQAARPSQPIFAALAGNVQPCAFWPPPVEPPTVVDNDVPALILSATGDNRTPHEHSVALHRQMSGSRLITLADTRIHMVLRPGLSTCVLDTTNDYFRDGDFPADDRTCQPTTLIE</sequence>
<evidence type="ECO:0000259" key="7">
    <source>
        <dbReference type="Pfam" id="PF08386"/>
    </source>
</evidence>
<dbReference type="EC" id="3.4.14.-" evidence="8"/>
<keyword evidence="8" id="KW-0645">Protease</keyword>
<dbReference type="PANTHER" id="PTHR43248:SF29">
    <property type="entry name" value="TRIPEPTIDYL AMINOPEPTIDASE"/>
    <property type="match status" value="1"/>
</dbReference>
<feature type="region of interest" description="Disordered" evidence="4">
    <location>
        <begin position="1"/>
        <end position="28"/>
    </location>
</feature>
<keyword evidence="5" id="KW-1133">Transmembrane helix</keyword>
<evidence type="ECO:0000313" key="8">
    <source>
        <dbReference type="EMBL" id="OXR47000.1"/>
    </source>
</evidence>
<dbReference type="Proteomes" id="UP000215506">
    <property type="component" value="Unassembled WGS sequence"/>
</dbReference>
<dbReference type="InterPro" id="IPR051601">
    <property type="entry name" value="Serine_prot/Carboxylest_S33"/>
</dbReference>
<evidence type="ECO:0000256" key="1">
    <source>
        <dbReference type="ARBA" id="ARBA00010088"/>
    </source>
</evidence>
<evidence type="ECO:0000256" key="2">
    <source>
        <dbReference type="ARBA" id="ARBA00022729"/>
    </source>
</evidence>
<dbReference type="PANTHER" id="PTHR43248">
    <property type="entry name" value="2-SUCCINYL-6-HYDROXY-2,4-CYCLOHEXADIENE-1-CARBOXYLATE SYNTHASE"/>
    <property type="match status" value="1"/>
</dbReference>
<feature type="transmembrane region" description="Helical" evidence="5">
    <location>
        <begin position="122"/>
        <end position="145"/>
    </location>
</feature>
<comment type="similarity">
    <text evidence="1">Belongs to the peptidase S33 family.</text>
</comment>
<evidence type="ECO:0000259" key="6">
    <source>
        <dbReference type="Pfam" id="PF00561"/>
    </source>
</evidence>
<dbReference type="SUPFAM" id="SSF53474">
    <property type="entry name" value="alpha/beta-Hydrolases"/>
    <property type="match status" value="1"/>
</dbReference>
<dbReference type="GO" id="GO:0004177">
    <property type="term" value="F:aminopeptidase activity"/>
    <property type="evidence" value="ECO:0007669"/>
    <property type="project" value="UniProtKB-KW"/>
</dbReference>
<evidence type="ECO:0000256" key="5">
    <source>
        <dbReference type="SAM" id="Phobius"/>
    </source>
</evidence>
<feature type="domain" description="Peptidase S33 tripeptidyl aminopeptidase-like C-terminal" evidence="7">
    <location>
        <begin position="521"/>
        <end position="614"/>
    </location>
</feature>
<keyword evidence="5" id="KW-0472">Membrane</keyword>
<accession>A0A231HDK0</accession>
<feature type="domain" description="AB hydrolase-1" evidence="6">
    <location>
        <begin position="214"/>
        <end position="390"/>
    </location>
</feature>
<dbReference type="EMBL" id="NGAF01000001">
    <property type="protein sequence ID" value="OXR47000.1"/>
    <property type="molecule type" value="Genomic_DNA"/>
</dbReference>
<dbReference type="Pfam" id="PF00561">
    <property type="entry name" value="Abhydrolase_1"/>
    <property type="match status" value="1"/>
</dbReference>
<evidence type="ECO:0000256" key="3">
    <source>
        <dbReference type="ARBA" id="ARBA00022801"/>
    </source>
</evidence>
<evidence type="ECO:0000313" key="9">
    <source>
        <dbReference type="Proteomes" id="UP000215506"/>
    </source>
</evidence>
<dbReference type="InterPro" id="IPR000073">
    <property type="entry name" value="AB_hydrolase_1"/>
</dbReference>
<dbReference type="Pfam" id="PF08386">
    <property type="entry name" value="Abhydrolase_4"/>
    <property type="match status" value="1"/>
</dbReference>
<reference evidence="8 9" key="1">
    <citation type="submission" date="2017-07" db="EMBL/GenBank/DDBJ databases">
        <title>First draft Genome Sequence of Nocardia cerradoensis isolated from human infection.</title>
        <authorList>
            <person name="Carrasco G."/>
        </authorList>
    </citation>
    <scope>NUCLEOTIDE SEQUENCE [LARGE SCALE GENOMIC DNA]</scope>
    <source>
        <strain evidence="8 9">CNM20130759</strain>
    </source>
</reference>
<keyword evidence="8" id="KW-0031">Aminopeptidase</keyword>
<keyword evidence="3 8" id="KW-0378">Hydrolase</keyword>
<comment type="caution">
    <text evidence="8">The sequence shown here is derived from an EMBL/GenBank/DDBJ whole genome shotgun (WGS) entry which is preliminary data.</text>
</comment>
<proteinExistence type="inferred from homology"/>
<dbReference type="InterPro" id="IPR029058">
    <property type="entry name" value="AB_hydrolase_fold"/>
</dbReference>